<reference evidence="2 3" key="1">
    <citation type="submission" date="2018-04" db="EMBL/GenBank/DDBJ databases">
        <title>Genomic Encyclopedia of Type Strains, Phase III (KMG-III): the genomes of soil and plant-associated and newly described type strains.</title>
        <authorList>
            <person name="Whitman W."/>
        </authorList>
    </citation>
    <scope>NUCLEOTIDE SEQUENCE [LARGE SCALE GENOMIC DNA]</scope>
    <source>
        <strain evidence="2 3">MA-olki</strain>
    </source>
</reference>
<feature type="region of interest" description="Disordered" evidence="1">
    <location>
        <begin position="100"/>
        <end position="119"/>
    </location>
</feature>
<sequence>METGVIRVLASRWQGSVLVCGKCSKKLDGGFGEKGRTPLVKLLRHALGVKKGRKSDRGVVEVKCLGVCPKNAVVMVDGTRPDRWMLVPAGADAEEVVATLSEPASVPSPSPPPASLPLP</sequence>
<dbReference type="GeneID" id="91006749"/>
<organism evidence="2 3">
    <name type="scientific">Sphingomonas faeni</name>
    <dbReference type="NCBI Taxonomy" id="185950"/>
    <lineage>
        <taxon>Bacteria</taxon>
        <taxon>Pseudomonadati</taxon>
        <taxon>Pseudomonadota</taxon>
        <taxon>Alphaproteobacteria</taxon>
        <taxon>Sphingomonadales</taxon>
        <taxon>Sphingomonadaceae</taxon>
        <taxon>Sphingomonas</taxon>
    </lineage>
</organism>
<proteinExistence type="predicted"/>
<evidence type="ECO:0000313" key="2">
    <source>
        <dbReference type="EMBL" id="PTW45438.1"/>
    </source>
</evidence>
<protein>
    <recommendedName>
        <fullName evidence="4">(2Fe-2S) ferredoxin</fullName>
    </recommendedName>
</protein>
<evidence type="ECO:0000313" key="3">
    <source>
        <dbReference type="Proteomes" id="UP000244013"/>
    </source>
</evidence>
<feature type="compositionally biased region" description="Pro residues" evidence="1">
    <location>
        <begin position="106"/>
        <end position="119"/>
    </location>
</feature>
<dbReference type="AlphaFoldDB" id="A0A2T5U1T3"/>
<dbReference type="EMBL" id="QAYE01000007">
    <property type="protein sequence ID" value="PTW45438.1"/>
    <property type="molecule type" value="Genomic_DNA"/>
</dbReference>
<name>A0A2T5U1T3_9SPHN</name>
<accession>A0A2T5U1T3</accession>
<dbReference type="Proteomes" id="UP000244013">
    <property type="component" value="Unassembled WGS sequence"/>
</dbReference>
<comment type="caution">
    <text evidence="2">The sequence shown here is derived from an EMBL/GenBank/DDBJ whole genome shotgun (WGS) entry which is preliminary data.</text>
</comment>
<evidence type="ECO:0008006" key="4">
    <source>
        <dbReference type="Google" id="ProtNLM"/>
    </source>
</evidence>
<gene>
    <name evidence="2" type="ORF">C8J25_107116</name>
</gene>
<evidence type="ECO:0000256" key="1">
    <source>
        <dbReference type="SAM" id="MobiDB-lite"/>
    </source>
</evidence>
<dbReference type="RefSeq" id="WP_244187092.1">
    <property type="nucleotide sequence ID" value="NZ_QAYE01000007.1"/>
</dbReference>